<keyword evidence="3" id="KW-1185">Reference proteome</keyword>
<feature type="compositionally biased region" description="Basic and acidic residues" evidence="1">
    <location>
        <begin position="1"/>
        <end position="12"/>
    </location>
</feature>
<dbReference type="AlphaFoldDB" id="A0AAW0GZB0"/>
<sequence length="460" mass="51804">VTTIRDAEHRNVSEVPSSYTSGNTPPAPLPPKLKEAGVYSLWLELRLGFKPNTWKQSLLHVRNLQRHTTYKFGFCLQSRRRSNPSREVKYLLVQPSLDTQRTICSGSNPCTPSKIAWDSPKTMGSHFKLQFRTNLWKIIYNGTPRNFCTMAPTRHHITESLLPSPVGQSQPSDVLTLQTYLPPASCRSLPLNSKTNARQKPSPWWNCTSSAPSFSVWYTCATCKGPTCVVVSWEAFNRVGVGMFGETVKVTTPGTVPTIVPMLQEAKTKFLPNCPHLCIAIQLRIQTAMALHHGYNIEYGDKKIACYDRPTNKSKTKPILPEPPQLDCVVQEHHTPKLHPLDSNICEIKWDSLEPIKGDPIVYSLQVFTGKKAEQIYKGPNTTFSFSNYLANSKYRFKVCAGRQYENSDGMQELWGPYSSSSFLSTYKLQSGCGKGSGGKRRGNHNSKDKKHKNEKSNRY</sequence>
<reference evidence="2 3" key="1">
    <citation type="journal article" date="2023" name="bioRxiv">
        <title>Conserved and derived expression patterns and positive selection on dental genes reveal complex evolutionary context of ever-growing rodent molars.</title>
        <authorList>
            <person name="Calamari Z.T."/>
            <person name="Song A."/>
            <person name="Cohen E."/>
            <person name="Akter M."/>
            <person name="Roy R.D."/>
            <person name="Hallikas O."/>
            <person name="Christensen M.M."/>
            <person name="Li P."/>
            <person name="Marangoni P."/>
            <person name="Jernvall J."/>
            <person name="Klein O.D."/>
        </authorList>
    </citation>
    <scope>NUCLEOTIDE SEQUENCE [LARGE SCALE GENOMIC DNA]</scope>
    <source>
        <strain evidence="2">V071</strain>
    </source>
</reference>
<comment type="caution">
    <text evidence="2">The sequence shown here is derived from an EMBL/GenBank/DDBJ whole genome shotgun (WGS) entry which is preliminary data.</text>
</comment>
<dbReference type="EMBL" id="JBBHLL010003766">
    <property type="protein sequence ID" value="KAK7795046.1"/>
    <property type="molecule type" value="Genomic_DNA"/>
</dbReference>
<feature type="non-terminal residue" evidence="2">
    <location>
        <position position="1"/>
    </location>
</feature>
<dbReference type="Gene3D" id="2.60.40.10">
    <property type="entry name" value="Immunoglobulins"/>
    <property type="match status" value="1"/>
</dbReference>
<feature type="compositionally biased region" description="Polar residues" evidence="1">
    <location>
        <begin position="14"/>
        <end position="24"/>
    </location>
</feature>
<evidence type="ECO:0000313" key="3">
    <source>
        <dbReference type="Proteomes" id="UP001488838"/>
    </source>
</evidence>
<dbReference type="Proteomes" id="UP001488838">
    <property type="component" value="Unassembled WGS sequence"/>
</dbReference>
<evidence type="ECO:0008006" key="4">
    <source>
        <dbReference type="Google" id="ProtNLM"/>
    </source>
</evidence>
<evidence type="ECO:0000256" key="1">
    <source>
        <dbReference type="SAM" id="MobiDB-lite"/>
    </source>
</evidence>
<dbReference type="InterPro" id="IPR013783">
    <property type="entry name" value="Ig-like_fold"/>
</dbReference>
<feature type="compositionally biased region" description="Basic residues" evidence="1">
    <location>
        <begin position="438"/>
        <end position="454"/>
    </location>
</feature>
<feature type="region of interest" description="Disordered" evidence="1">
    <location>
        <begin position="432"/>
        <end position="460"/>
    </location>
</feature>
<protein>
    <recommendedName>
        <fullName evidence="4">Fibronectin type-III domain-containing protein</fullName>
    </recommendedName>
</protein>
<name>A0AAW0GZB0_MYOGA</name>
<gene>
    <name evidence="2" type="ORF">U0070_023223</name>
</gene>
<dbReference type="SUPFAM" id="SSF49265">
    <property type="entry name" value="Fibronectin type III"/>
    <property type="match status" value="1"/>
</dbReference>
<proteinExistence type="predicted"/>
<organism evidence="2 3">
    <name type="scientific">Myodes glareolus</name>
    <name type="common">Bank vole</name>
    <name type="synonym">Clethrionomys glareolus</name>
    <dbReference type="NCBI Taxonomy" id="447135"/>
    <lineage>
        <taxon>Eukaryota</taxon>
        <taxon>Metazoa</taxon>
        <taxon>Chordata</taxon>
        <taxon>Craniata</taxon>
        <taxon>Vertebrata</taxon>
        <taxon>Euteleostomi</taxon>
        <taxon>Mammalia</taxon>
        <taxon>Eutheria</taxon>
        <taxon>Euarchontoglires</taxon>
        <taxon>Glires</taxon>
        <taxon>Rodentia</taxon>
        <taxon>Myomorpha</taxon>
        <taxon>Muroidea</taxon>
        <taxon>Cricetidae</taxon>
        <taxon>Arvicolinae</taxon>
        <taxon>Myodes</taxon>
    </lineage>
</organism>
<dbReference type="InterPro" id="IPR036116">
    <property type="entry name" value="FN3_sf"/>
</dbReference>
<evidence type="ECO:0000313" key="2">
    <source>
        <dbReference type="EMBL" id="KAK7795046.1"/>
    </source>
</evidence>
<accession>A0AAW0GZB0</accession>
<feature type="region of interest" description="Disordered" evidence="1">
    <location>
        <begin position="1"/>
        <end position="31"/>
    </location>
</feature>